<dbReference type="GO" id="GO:0015768">
    <property type="term" value="P:maltose transport"/>
    <property type="evidence" value="ECO:0007669"/>
    <property type="project" value="TreeGrafter"/>
</dbReference>
<sequence length="416" mass="46493">MKKFLRTFASVALAGSLLVGCSPSATEQSSGPVTITFWNTMNTEETETLKEIIANFEKEHKDIKVKMENVPFAEGQNKFKTAAQAGKGPDVLRSEIAWTPEFAALGLLEPLDNYFKDQDDFLDNALKYSKWNGKTWSVPQVTDALGLLYNKKLLAEKGFKEPPKTMDEFYQMAKALSDPAKDKWGFYYRQSDAYWFQPFMWAFGGGLITENKEIQINNAGSVKGLEFLLKLRDDKVMPDEFSAANDYNNLQQAFKTGRAAMVFQGPWATSDLLQGEQFKDPNNLGIAPIPAGPEGKTGSPVGGNGFVIYAGSKHKEASYKFIAYLTNAENQAKFASKNGLIPTRKSAFELKEVKENRLVNDWRPVLDKATNRPVIPEGGQIYTTFNPEIQAAFKKEKTPQQALDAVAESWKKLLKK</sequence>
<dbReference type="AlphaFoldDB" id="A0AA45WPY6"/>
<organism evidence="6 7">
    <name type="scientific">Laceyella tengchongensis</name>
    <dbReference type="NCBI Taxonomy" id="574699"/>
    <lineage>
        <taxon>Bacteria</taxon>
        <taxon>Bacillati</taxon>
        <taxon>Bacillota</taxon>
        <taxon>Bacilli</taxon>
        <taxon>Bacillales</taxon>
        <taxon>Thermoactinomycetaceae</taxon>
        <taxon>Laceyella</taxon>
    </lineage>
</organism>
<dbReference type="GO" id="GO:0055052">
    <property type="term" value="C:ATP-binding cassette (ABC) transporter complex, substrate-binding subunit-containing"/>
    <property type="evidence" value="ECO:0007669"/>
    <property type="project" value="TreeGrafter"/>
</dbReference>
<evidence type="ECO:0000313" key="6">
    <source>
        <dbReference type="EMBL" id="SMP22976.1"/>
    </source>
</evidence>
<reference evidence="6" key="1">
    <citation type="submission" date="2017-05" db="EMBL/GenBank/DDBJ databases">
        <authorList>
            <person name="Varghese N."/>
            <person name="Submissions S."/>
        </authorList>
    </citation>
    <scope>NUCLEOTIDE SEQUENCE</scope>
    <source>
        <strain evidence="6">DSM 45262</strain>
    </source>
</reference>
<dbReference type="RefSeq" id="WP_102993366.1">
    <property type="nucleotide sequence ID" value="NZ_FXTU01000004.1"/>
</dbReference>
<dbReference type="GO" id="GO:0015144">
    <property type="term" value="F:carbohydrate transmembrane transporter activity"/>
    <property type="evidence" value="ECO:0007669"/>
    <property type="project" value="InterPro"/>
</dbReference>
<keyword evidence="3 5" id="KW-0762">Sugar transport</keyword>
<keyword evidence="5" id="KW-0472">Membrane</keyword>
<dbReference type="PRINTS" id="PR00181">
    <property type="entry name" value="MALTOSEBP"/>
</dbReference>
<feature type="chain" id="PRO_5041483842" description="Maltodextrin-binding protein" evidence="5">
    <location>
        <begin position="28"/>
        <end position="416"/>
    </location>
</feature>
<accession>A0AA45WPY6</accession>
<keyword evidence="4 5" id="KW-0732">Signal</keyword>
<keyword evidence="5" id="KW-0449">Lipoprotein</keyword>
<name>A0AA45WPY6_9BACL</name>
<evidence type="ECO:0000313" key="7">
    <source>
        <dbReference type="Proteomes" id="UP001157946"/>
    </source>
</evidence>
<dbReference type="PANTHER" id="PTHR30061:SF50">
    <property type="entry name" value="MALTOSE_MALTODEXTRIN-BINDING PERIPLASMIC PROTEIN"/>
    <property type="match status" value="1"/>
</dbReference>
<evidence type="ECO:0000256" key="5">
    <source>
        <dbReference type="RuleBase" id="RU365005"/>
    </source>
</evidence>
<dbReference type="GO" id="GO:0042956">
    <property type="term" value="P:maltodextrin transmembrane transport"/>
    <property type="evidence" value="ECO:0007669"/>
    <property type="project" value="TreeGrafter"/>
</dbReference>
<dbReference type="Proteomes" id="UP001157946">
    <property type="component" value="Unassembled WGS sequence"/>
</dbReference>
<evidence type="ECO:0000256" key="1">
    <source>
        <dbReference type="ARBA" id="ARBA00008520"/>
    </source>
</evidence>
<dbReference type="SUPFAM" id="SSF53850">
    <property type="entry name" value="Periplasmic binding protein-like II"/>
    <property type="match status" value="1"/>
</dbReference>
<comment type="similarity">
    <text evidence="1 5">Belongs to the bacterial solute-binding protein 1 family.</text>
</comment>
<keyword evidence="2 5" id="KW-0813">Transport</keyword>
<evidence type="ECO:0000256" key="3">
    <source>
        <dbReference type="ARBA" id="ARBA00022597"/>
    </source>
</evidence>
<comment type="subcellular location">
    <subcellularLocation>
        <location evidence="5">Cell membrane</location>
        <topology evidence="5">Lipid-anchor</topology>
    </subcellularLocation>
</comment>
<comment type="caution">
    <text evidence="6">The sequence shown here is derived from an EMBL/GenBank/DDBJ whole genome shotgun (WGS) entry which is preliminary data.</text>
</comment>
<dbReference type="Gene3D" id="3.40.190.10">
    <property type="entry name" value="Periplasmic binding protein-like II"/>
    <property type="match status" value="2"/>
</dbReference>
<keyword evidence="7" id="KW-1185">Reference proteome</keyword>
<dbReference type="InterPro" id="IPR006059">
    <property type="entry name" value="SBP"/>
</dbReference>
<feature type="signal peptide" evidence="5">
    <location>
        <begin position="1"/>
        <end position="27"/>
    </location>
</feature>
<evidence type="ECO:0000256" key="2">
    <source>
        <dbReference type="ARBA" id="ARBA00022448"/>
    </source>
</evidence>
<proteinExistence type="inferred from homology"/>
<keyword evidence="5" id="KW-1003">Cell membrane</keyword>
<gene>
    <name evidence="6" type="ORF">SAMN06265361_104126</name>
</gene>
<dbReference type="PANTHER" id="PTHR30061">
    <property type="entry name" value="MALTOSE-BINDING PERIPLASMIC PROTEIN"/>
    <property type="match status" value="1"/>
</dbReference>
<evidence type="ECO:0000256" key="4">
    <source>
        <dbReference type="ARBA" id="ARBA00022729"/>
    </source>
</evidence>
<dbReference type="EMBL" id="FXTU01000004">
    <property type="protein sequence ID" value="SMP22976.1"/>
    <property type="molecule type" value="Genomic_DNA"/>
</dbReference>
<protein>
    <recommendedName>
        <fullName evidence="5">Maltodextrin-binding protein</fullName>
    </recommendedName>
</protein>
<dbReference type="PROSITE" id="PS51257">
    <property type="entry name" value="PROKAR_LIPOPROTEIN"/>
    <property type="match status" value="1"/>
</dbReference>
<dbReference type="Pfam" id="PF01547">
    <property type="entry name" value="SBP_bac_1"/>
    <property type="match status" value="1"/>
</dbReference>
<dbReference type="InterPro" id="IPR006060">
    <property type="entry name" value="Maltose/Cyclodextrin-bd"/>
</dbReference>
<dbReference type="GO" id="GO:1901982">
    <property type="term" value="F:maltose binding"/>
    <property type="evidence" value="ECO:0007669"/>
    <property type="project" value="TreeGrafter"/>
</dbReference>